<evidence type="ECO:0000256" key="1">
    <source>
        <dbReference type="SAM" id="MobiDB-lite"/>
    </source>
</evidence>
<dbReference type="Gramene" id="PUZ44519">
    <property type="protein sequence ID" value="PUZ44519"/>
    <property type="gene ID" value="GQ55_8G106800"/>
</dbReference>
<protein>
    <submittedName>
        <fullName evidence="2">Uncharacterized protein</fullName>
    </submittedName>
</protein>
<dbReference type="EMBL" id="CM009756">
    <property type="protein sequence ID" value="PUZ44519.1"/>
    <property type="molecule type" value="Genomic_DNA"/>
</dbReference>
<evidence type="ECO:0000313" key="2">
    <source>
        <dbReference type="EMBL" id="PUZ44519.1"/>
    </source>
</evidence>
<organism evidence="2 3">
    <name type="scientific">Panicum hallii var. hallii</name>
    <dbReference type="NCBI Taxonomy" id="1504633"/>
    <lineage>
        <taxon>Eukaryota</taxon>
        <taxon>Viridiplantae</taxon>
        <taxon>Streptophyta</taxon>
        <taxon>Embryophyta</taxon>
        <taxon>Tracheophyta</taxon>
        <taxon>Spermatophyta</taxon>
        <taxon>Magnoliopsida</taxon>
        <taxon>Liliopsida</taxon>
        <taxon>Poales</taxon>
        <taxon>Poaceae</taxon>
        <taxon>PACMAD clade</taxon>
        <taxon>Panicoideae</taxon>
        <taxon>Panicodae</taxon>
        <taxon>Paniceae</taxon>
        <taxon>Panicinae</taxon>
        <taxon>Panicum</taxon>
        <taxon>Panicum sect. Panicum</taxon>
    </lineage>
</organism>
<gene>
    <name evidence="2" type="ORF">GQ55_8G106800</name>
</gene>
<feature type="region of interest" description="Disordered" evidence="1">
    <location>
        <begin position="1"/>
        <end position="38"/>
    </location>
</feature>
<dbReference type="Proteomes" id="UP000244336">
    <property type="component" value="Chromosome 8"/>
</dbReference>
<sequence length="157" mass="17264">MTKSSSSGQKKTGKKPNRRTNQSLDSEQPGAGMEGELNHDDRGMLLMIPSPLPLLPPGRSFDRLTCHLLHLPLSNLPLQPRFWISSFPWPLCHRRHSTLPDPVPWPAADLPFNTNTVQPLSGGSEVFIADGFLSCVGAFVAGRRALARSFVQEGRVN</sequence>
<dbReference type="AlphaFoldDB" id="A0A2T7CMF0"/>
<name>A0A2T7CMF0_9POAL</name>
<keyword evidence="3" id="KW-1185">Reference proteome</keyword>
<feature type="compositionally biased region" description="Low complexity" evidence="1">
    <location>
        <begin position="1"/>
        <end position="10"/>
    </location>
</feature>
<reference evidence="2 3" key="1">
    <citation type="submission" date="2018-04" db="EMBL/GenBank/DDBJ databases">
        <title>WGS assembly of Panicum hallii var. hallii HAL2.</title>
        <authorList>
            <person name="Lovell J."/>
            <person name="Jenkins J."/>
            <person name="Lowry D."/>
            <person name="Mamidi S."/>
            <person name="Sreedasyam A."/>
            <person name="Weng X."/>
            <person name="Barry K."/>
            <person name="Bonette J."/>
            <person name="Campitelli B."/>
            <person name="Daum C."/>
            <person name="Gordon S."/>
            <person name="Gould B."/>
            <person name="Lipzen A."/>
            <person name="MacQueen A."/>
            <person name="Palacio-Mejia J."/>
            <person name="Plott C."/>
            <person name="Shakirov E."/>
            <person name="Shu S."/>
            <person name="Yoshinaga Y."/>
            <person name="Zane M."/>
            <person name="Rokhsar D."/>
            <person name="Grimwood J."/>
            <person name="Schmutz J."/>
            <person name="Juenger T."/>
        </authorList>
    </citation>
    <scope>NUCLEOTIDE SEQUENCE [LARGE SCALE GENOMIC DNA]</scope>
    <source>
        <strain evidence="3">cv. HAL2</strain>
    </source>
</reference>
<evidence type="ECO:0000313" key="3">
    <source>
        <dbReference type="Proteomes" id="UP000244336"/>
    </source>
</evidence>
<accession>A0A2T7CMF0</accession>
<proteinExistence type="predicted"/>